<dbReference type="PANTHER" id="PTHR21666">
    <property type="entry name" value="PEPTIDASE-RELATED"/>
    <property type="match status" value="1"/>
</dbReference>
<accession>A0A4Q0AKT6</accession>
<dbReference type="SUPFAM" id="SSF51261">
    <property type="entry name" value="Duplicated hybrid motif"/>
    <property type="match status" value="2"/>
</dbReference>
<dbReference type="GO" id="GO:0004222">
    <property type="term" value="F:metalloendopeptidase activity"/>
    <property type="evidence" value="ECO:0007669"/>
    <property type="project" value="TreeGrafter"/>
</dbReference>
<evidence type="ECO:0000313" key="3">
    <source>
        <dbReference type="EMBL" id="RWZ79642.1"/>
    </source>
</evidence>
<dbReference type="InterPro" id="IPR011055">
    <property type="entry name" value="Dup_hybrid_motif"/>
</dbReference>
<evidence type="ECO:0000313" key="4">
    <source>
        <dbReference type="Proteomes" id="UP000289269"/>
    </source>
</evidence>
<dbReference type="Gene3D" id="2.70.70.10">
    <property type="entry name" value="Glucose Permease (Domain IIA)"/>
    <property type="match status" value="2"/>
</dbReference>
<dbReference type="PANTHER" id="PTHR21666:SF270">
    <property type="entry name" value="MUREIN HYDROLASE ACTIVATOR ENVC"/>
    <property type="match status" value="1"/>
</dbReference>
<proteinExistence type="predicted"/>
<feature type="coiled-coil region" evidence="1">
    <location>
        <begin position="50"/>
        <end position="126"/>
    </location>
</feature>
<dbReference type="Pfam" id="PF01551">
    <property type="entry name" value="Peptidase_M23"/>
    <property type="match status" value="1"/>
</dbReference>
<dbReference type="Gene3D" id="6.10.250.3150">
    <property type="match status" value="1"/>
</dbReference>
<keyword evidence="1" id="KW-0175">Coiled coil</keyword>
<reference evidence="3" key="1">
    <citation type="submission" date="2019-01" db="EMBL/GenBank/DDBJ databases">
        <title>Genomic signatures and co-occurrence patterns of the ultra-small Saccharimodia (Patescibacteria phylum) suggest a symbiotic lifestyle.</title>
        <authorList>
            <person name="Lemos L."/>
            <person name="Medeiros J."/>
            <person name="Andreote F."/>
            <person name="Fernandes G."/>
            <person name="Varani A."/>
            <person name="Oliveira G."/>
            <person name="Pylro V."/>
        </authorList>
    </citation>
    <scope>NUCLEOTIDE SEQUENCE [LARGE SCALE GENOMIC DNA]</scope>
    <source>
        <strain evidence="3">AMD01</strain>
    </source>
</reference>
<evidence type="ECO:0000259" key="2">
    <source>
        <dbReference type="Pfam" id="PF01551"/>
    </source>
</evidence>
<keyword evidence="4" id="KW-1185">Reference proteome</keyword>
<dbReference type="InterPro" id="IPR050570">
    <property type="entry name" value="Cell_wall_metabolism_enzyme"/>
</dbReference>
<evidence type="ECO:0000256" key="1">
    <source>
        <dbReference type="SAM" id="Coils"/>
    </source>
</evidence>
<sequence>MTLMLMRDKLKSSFAMKWSATTPFVKIVRSSALIAVAALVVIATPSATFANHFETQINSLQAQIDSYKAEAKRLNDQATTLQVAIAAINAEKAAVQAQIDVNQVKYEQLQSQIASTQAKINQQQEFLGQNLADLYVQSSISPLEMLASSNSIGDFIDKQQYRSAISENIKTSIDMVQQLKNQLEQQKVAVEKLLADQKVQRDLLAAKESEQAQLLSVTRGQEASYQDMISRLKTQKAAAEAALASSLNSGSYKVSPVGPVSVGGIVGSVGSSGLSSGPHLHLEVRIGGNVTDPAPYIKADPINMPPGYVSQLYGNPDRLYARGYHPGTDYATSSGAPIFAIDSGYLYRGCSDQMLGTTNNAYGYVAIVEHANGTKSVYAHMSGGPAQCNYNTWYR</sequence>
<dbReference type="Proteomes" id="UP000289269">
    <property type="component" value="Unassembled WGS sequence"/>
</dbReference>
<comment type="caution">
    <text evidence="3">The sequence shown here is derived from an EMBL/GenBank/DDBJ whole genome shotgun (WGS) entry which is preliminary data.</text>
</comment>
<dbReference type="EMBL" id="SCKW01000005">
    <property type="protein sequence ID" value="RWZ79642.1"/>
    <property type="molecule type" value="Genomic_DNA"/>
</dbReference>
<feature type="coiled-coil region" evidence="1">
    <location>
        <begin position="166"/>
        <end position="200"/>
    </location>
</feature>
<organism evidence="3 4">
    <name type="scientific">Candidatus Chaera renei</name>
    <dbReference type="NCBI Taxonomy" id="2506947"/>
    <lineage>
        <taxon>Bacteria</taxon>
        <taxon>Candidatus Saccharimonadota</taxon>
        <taxon>Candidatus Saccharimonadia</taxon>
        <taxon>Candidatus Saccharimonadales</taxon>
        <taxon>Candidatus Saccharimonadaceae</taxon>
        <taxon>Candidatus Chaera</taxon>
    </lineage>
</organism>
<dbReference type="CDD" id="cd12797">
    <property type="entry name" value="M23_peptidase"/>
    <property type="match status" value="1"/>
</dbReference>
<feature type="domain" description="M23ase beta-sheet core" evidence="2">
    <location>
        <begin position="324"/>
        <end position="382"/>
    </location>
</feature>
<name>A0A4Q0AKT6_9BACT</name>
<gene>
    <name evidence="3" type="ORF">EOT04_00810</name>
</gene>
<dbReference type="InterPro" id="IPR016047">
    <property type="entry name" value="M23ase_b-sheet_dom"/>
</dbReference>
<protein>
    <recommendedName>
        <fullName evidence="2">M23ase beta-sheet core domain-containing protein</fullName>
    </recommendedName>
</protein>
<dbReference type="AlphaFoldDB" id="A0A4Q0AKT6"/>